<comment type="similarity">
    <text evidence="2">Belongs to the SNF2/RAD54 helicase family.</text>
</comment>
<evidence type="ECO:0000256" key="8">
    <source>
        <dbReference type="ARBA" id="ARBA00023242"/>
    </source>
</evidence>
<reference evidence="13 14" key="1">
    <citation type="journal article" date="2024" name="IMA Fungus">
        <title>Apiospora arundinis, a panoply of carbohydrate-active enzymes and secondary metabolites.</title>
        <authorList>
            <person name="Sorensen T."/>
            <person name="Petersen C."/>
            <person name="Muurmann A.T."/>
            <person name="Christiansen J.V."/>
            <person name="Brundto M.L."/>
            <person name="Overgaard C.K."/>
            <person name="Boysen A.T."/>
            <person name="Wollenberg R.D."/>
            <person name="Larsen T.O."/>
            <person name="Sorensen J.L."/>
            <person name="Nielsen K.L."/>
            <person name="Sondergaard T.E."/>
        </authorList>
    </citation>
    <scope>NUCLEOTIDE SEQUENCE [LARGE SCALE GENOMIC DNA]</scope>
    <source>
        <strain evidence="13 14">AAU 773</strain>
    </source>
</reference>
<keyword evidence="14" id="KW-1185">Reference proteome</keyword>
<keyword evidence="3" id="KW-0547">Nucleotide-binding</keyword>
<comment type="caution">
    <text evidence="13">The sequence shown here is derived from an EMBL/GenBank/DDBJ whole genome shotgun (WGS) entry which is preliminary data.</text>
</comment>
<evidence type="ECO:0000256" key="6">
    <source>
        <dbReference type="ARBA" id="ARBA00022840"/>
    </source>
</evidence>
<dbReference type="PANTHER" id="PTHR45797">
    <property type="entry name" value="RAD54-LIKE"/>
    <property type="match status" value="1"/>
</dbReference>
<dbReference type="SUPFAM" id="SSF52540">
    <property type="entry name" value="P-loop containing nucleoside triphosphate hydrolases"/>
    <property type="match status" value="2"/>
</dbReference>
<dbReference type="Gene3D" id="3.40.50.10810">
    <property type="entry name" value="Tandem AAA-ATPase domain"/>
    <property type="match status" value="1"/>
</dbReference>
<feature type="compositionally biased region" description="Polar residues" evidence="10">
    <location>
        <begin position="659"/>
        <end position="672"/>
    </location>
</feature>
<feature type="compositionally biased region" description="Basic and acidic residues" evidence="10">
    <location>
        <begin position="935"/>
        <end position="958"/>
    </location>
</feature>
<dbReference type="SMART" id="SM00490">
    <property type="entry name" value="HELICc"/>
    <property type="match status" value="1"/>
</dbReference>
<feature type="compositionally biased region" description="Basic and acidic residues" evidence="10">
    <location>
        <begin position="895"/>
        <end position="907"/>
    </location>
</feature>
<keyword evidence="8" id="KW-0539">Nucleus</keyword>
<evidence type="ECO:0000313" key="14">
    <source>
        <dbReference type="Proteomes" id="UP001390339"/>
    </source>
</evidence>
<feature type="region of interest" description="Disordered" evidence="10">
    <location>
        <begin position="1829"/>
        <end position="1920"/>
    </location>
</feature>
<keyword evidence="9" id="KW-0175">Coiled coil</keyword>
<evidence type="ECO:0000256" key="5">
    <source>
        <dbReference type="ARBA" id="ARBA00022806"/>
    </source>
</evidence>
<evidence type="ECO:0000259" key="12">
    <source>
        <dbReference type="PROSITE" id="PS51194"/>
    </source>
</evidence>
<feature type="region of interest" description="Disordered" evidence="10">
    <location>
        <begin position="170"/>
        <end position="191"/>
    </location>
</feature>
<evidence type="ECO:0000256" key="2">
    <source>
        <dbReference type="ARBA" id="ARBA00007025"/>
    </source>
</evidence>
<feature type="compositionally biased region" description="Polar residues" evidence="10">
    <location>
        <begin position="1670"/>
        <end position="1703"/>
    </location>
</feature>
<feature type="coiled-coil region" evidence="9">
    <location>
        <begin position="448"/>
        <end position="475"/>
    </location>
</feature>
<feature type="compositionally biased region" description="Polar residues" evidence="10">
    <location>
        <begin position="594"/>
        <end position="606"/>
    </location>
</feature>
<feature type="compositionally biased region" description="Basic residues" evidence="10">
    <location>
        <begin position="519"/>
        <end position="530"/>
    </location>
</feature>
<feature type="region of interest" description="Disordered" evidence="10">
    <location>
        <begin position="509"/>
        <end position="539"/>
    </location>
</feature>
<dbReference type="Pfam" id="PF00176">
    <property type="entry name" value="SNF2-rel_dom"/>
    <property type="match status" value="1"/>
</dbReference>
<evidence type="ECO:0000313" key="13">
    <source>
        <dbReference type="EMBL" id="KAK8874037.1"/>
    </source>
</evidence>
<feature type="compositionally biased region" description="Low complexity" evidence="10">
    <location>
        <begin position="703"/>
        <end position="718"/>
    </location>
</feature>
<evidence type="ECO:0000259" key="11">
    <source>
        <dbReference type="PROSITE" id="PS51192"/>
    </source>
</evidence>
<keyword evidence="7" id="KW-0238">DNA-binding</keyword>
<dbReference type="CDD" id="cd18793">
    <property type="entry name" value="SF2_C_SNF"/>
    <property type="match status" value="1"/>
</dbReference>
<organism evidence="13 14">
    <name type="scientific">Apiospora arundinis</name>
    <dbReference type="NCBI Taxonomy" id="335852"/>
    <lineage>
        <taxon>Eukaryota</taxon>
        <taxon>Fungi</taxon>
        <taxon>Dikarya</taxon>
        <taxon>Ascomycota</taxon>
        <taxon>Pezizomycotina</taxon>
        <taxon>Sordariomycetes</taxon>
        <taxon>Xylariomycetidae</taxon>
        <taxon>Amphisphaeriales</taxon>
        <taxon>Apiosporaceae</taxon>
        <taxon>Apiospora</taxon>
    </lineage>
</organism>
<feature type="domain" description="Helicase C-terminal" evidence="12">
    <location>
        <begin position="1379"/>
        <end position="1530"/>
    </location>
</feature>
<dbReference type="PROSITE" id="PS51194">
    <property type="entry name" value="HELICASE_CTER"/>
    <property type="match status" value="1"/>
</dbReference>
<dbReference type="Pfam" id="PF24580">
    <property type="entry name" value="DUF7607"/>
    <property type="match status" value="1"/>
</dbReference>
<dbReference type="InterPro" id="IPR000330">
    <property type="entry name" value="SNF2_N"/>
</dbReference>
<feature type="region of interest" description="Disordered" evidence="10">
    <location>
        <begin position="1670"/>
        <end position="1711"/>
    </location>
</feature>
<gene>
    <name evidence="13" type="ORF">PGQ11_004551</name>
</gene>
<evidence type="ECO:0000256" key="4">
    <source>
        <dbReference type="ARBA" id="ARBA00022801"/>
    </source>
</evidence>
<dbReference type="InterPro" id="IPR001650">
    <property type="entry name" value="Helicase_C-like"/>
</dbReference>
<feature type="domain" description="Helicase ATP-binding" evidence="11">
    <location>
        <begin position="1019"/>
        <end position="1212"/>
    </location>
</feature>
<name>A0ABR2J8U0_9PEZI</name>
<feature type="compositionally biased region" description="Acidic residues" evidence="10">
    <location>
        <begin position="106"/>
        <end position="123"/>
    </location>
</feature>
<accession>A0ABR2J8U0</accession>
<protein>
    <submittedName>
        <fullName evidence="13">Protein CHROMATIN REMODELING 20</fullName>
    </submittedName>
</protein>
<feature type="region of interest" description="Disordered" evidence="10">
    <location>
        <begin position="578"/>
        <end position="635"/>
    </location>
</feature>
<feature type="region of interest" description="Disordered" evidence="10">
    <location>
        <begin position="659"/>
        <end position="722"/>
    </location>
</feature>
<dbReference type="InterPro" id="IPR049730">
    <property type="entry name" value="SNF2/RAD54-like_C"/>
</dbReference>
<dbReference type="InterPro" id="IPR044574">
    <property type="entry name" value="ARIP4-like"/>
</dbReference>
<dbReference type="SMART" id="SM00487">
    <property type="entry name" value="DEXDc"/>
    <property type="match status" value="1"/>
</dbReference>
<evidence type="ECO:0000256" key="10">
    <source>
        <dbReference type="SAM" id="MobiDB-lite"/>
    </source>
</evidence>
<evidence type="ECO:0000256" key="3">
    <source>
        <dbReference type="ARBA" id="ARBA00022741"/>
    </source>
</evidence>
<dbReference type="PROSITE" id="PS51192">
    <property type="entry name" value="HELICASE_ATP_BIND_1"/>
    <property type="match status" value="1"/>
</dbReference>
<dbReference type="Proteomes" id="UP001390339">
    <property type="component" value="Unassembled WGS sequence"/>
</dbReference>
<keyword evidence="6" id="KW-0067">ATP-binding</keyword>
<dbReference type="Gene3D" id="3.40.50.300">
    <property type="entry name" value="P-loop containing nucleotide triphosphate hydrolases"/>
    <property type="match status" value="1"/>
</dbReference>
<sequence length="1920" mass="215139">MAPSAGHGIDPWEWDTDRVVKELCTGRRSWKPLENPPILPDPVHLENGLRENLINGVSLLKDADDPSFFEDIGVKPNKHKSTLREAIAQFRRRSSRYKKYLLDQEQQGEDEDMSDKSDDDDDLEDIESRKRKLHSERMSQASEDQTALYLAPVPARAPALVAATTLRDVNSPKENGNAKSTITPANDALSRKKRRVEPLQVHTQPLGLAPQAIPTQADVVIENLKRKGTFQGNPFLEAPIIDTAVVNPPSSEHDSTAESWYLGKDSLTRVDVIDFDSGRLTDADLTFVFRRQVPFGRRRQVNQFHKRRIQRPIQDQDQQQQFDRQRQGLPPLWTSKLKINRPPAKTDAVFGIENPDHGEVLPLLGDSDSGEEYDSDTWAEIEAEEKEREAMLTKEKNTFLTTDDVNMALDEGINEYVAIWTERKLPDLKHSAYIEWNIARQVGRETVLRILQKQVRHLEKRLTDLREKMINQEWRTKADVKSTMGNIEPTVQDLQTFLWKLKLVKSPSEPKRVSNVSRKPTKKRKQRPRPTVHDDEGELLMSDSDDDFIVEDEQGHAPLPEGNLGQDEMAVDSENLAVADNPDAHGPEIPSVESVASGNAEPSTPTVDKISGARDNAEPIAGDNSHADENGSSTPFIFDIIDEHSSTREDHTMEEITDLTQADVSPALSSPTPLRPGASKVLQTPRRSSYPPGVVDLTTPEKQSPSPQHQSQSSQQQPTAKTSYLARETLIKESPGLSPMPQTPNEQLLKNALRDLPETYQPLILQLCETHRKASETDKADLWVDYIVPHLGHRWNGPPFESKDEKKNKKQVNSDKHYYLSCYMARLFDLYTEGSAPSLRKYWQVTEKQKEYLSSKTLKFHKFMTFFCKLVERFRLSAGNRTPSSTPVNHSASAKPEDKPPGPKQLEDPAVTSEDSDEDTETEPVISPTKKRRPIQRDRAAQNLRDSDKARVKEQAKRRELLRAKLAAQGHSEASQNSHLLINESKEDDQGFIYVPDNIASRIKKHQVEGVRFMWNQLVADPQSRQGCLLAHTMGLGKTMQIITLLVTIADAAASDDPAISNQIPDELKESRTLILAPPGLISNWTDELLIWIPDGHPILGKESENLYKIDAETALQDRHNQIVDWAKYGGILVIGYALFKSCATNPLLAGHLFDEANIVVADEAHMLKNETSQLHNAAIKFRTRTRIALTGSPLANNVKEYHSMLNWVCPGYLSNRKEFDHDYARPIEEGLSVDSSRAQKRKALTKLRALKETVAPKVHRRTIAVLHHDVPPKMEFVISVPLTDLQRTLYETYIRFNQTDDKGSMRLLASATTLTVLCNHPDAFRALLKEQKDHGSAKDGPDDTERINLPPVLVSELLQMMSAGNLNREASFSSKMLLLDRILDESKNKGDKVLIFSQSMKTLDYLEKMLRSKRRHYLRLDGKTQASKRPGMVRDFNAVESNYEVFLISTTAGGLGLNITSANRVVIMDSKWNPQQEQQAVGRAFRIGQTKPVFVYRLVCGGTLEVKLHHRQIFKMQLAQRVVDDQKPIPKAQRLAELFDMPSDPEPGEVMEHLGKDSVLDGILNSELGAHVKSIVMTDTFEEEALEEETLAQDEEMEAQRLINDFHARQGRPLPFAGIEPLASAIVQPCHASMFAAPNAQQTGFSRVNSSQPPVGFWNYAPALTTTSQNAVANGPSHSPVHSQSANQSVPPNLPVSTKQQPQGGGSVAPVPGATTQLRQATGYWDNLQAFKGELGRTFIAKGTGADNDTCRKFAIEIAAAFEQQQNRRQLQAIREAKWAVMDSSASTRFAEAIVTGLLTPSKLALMEAREITSARNRWDNLPQESWEHEISPHRHRNGTTVDPRLGGSSVSSSSRSTNTHRQNDQVALQEFRAQNNGQITSNGQISNRLPSWAKTVTGSQKAGSLSAPRKRNAKNPFQ</sequence>
<feature type="compositionally biased region" description="Polar residues" evidence="10">
    <location>
        <begin position="1859"/>
        <end position="1905"/>
    </location>
</feature>
<dbReference type="InterPro" id="IPR014001">
    <property type="entry name" value="Helicase_ATP-bd"/>
</dbReference>
<evidence type="ECO:0000256" key="1">
    <source>
        <dbReference type="ARBA" id="ARBA00004123"/>
    </source>
</evidence>
<evidence type="ECO:0000256" key="9">
    <source>
        <dbReference type="SAM" id="Coils"/>
    </source>
</evidence>
<feature type="compositionally biased region" description="Polar residues" evidence="10">
    <location>
        <begin position="879"/>
        <end position="892"/>
    </location>
</feature>
<dbReference type="InterPro" id="IPR056026">
    <property type="entry name" value="DUF7607"/>
</dbReference>
<evidence type="ECO:0000256" key="7">
    <source>
        <dbReference type="ARBA" id="ARBA00023125"/>
    </source>
</evidence>
<dbReference type="InterPro" id="IPR027417">
    <property type="entry name" value="P-loop_NTPase"/>
</dbReference>
<feature type="compositionally biased region" description="Polar residues" evidence="10">
    <location>
        <begin position="172"/>
        <end position="184"/>
    </location>
</feature>
<proteinExistence type="inferred from homology"/>
<feature type="compositionally biased region" description="Basic residues" evidence="10">
    <location>
        <begin position="1910"/>
        <end position="1920"/>
    </location>
</feature>
<comment type="subcellular location">
    <subcellularLocation>
        <location evidence="1">Nucleus</location>
    </subcellularLocation>
</comment>
<dbReference type="Pfam" id="PF00271">
    <property type="entry name" value="Helicase_C"/>
    <property type="match status" value="1"/>
</dbReference>
<feature type="region of interest" description="Disordered" evidence="10">
    <location>
        <begin position="879"/>
        <end position="958"/>
    </location>
</feature>
<dbReference type="PANTHER" id="PTHR45797:SF1">
    <property type="entry name" value="HELICASE ARIP4"/>
    <property type="match status" value="1"/>
</dbReference>
<keyword evidence="4" id="KW-0378">Hydrolase</keyword>
<dbReference type="InterPro" id="IPR038718">
    <property type="entry name" value="SNF2-like_sf"/>
</dbReference>
<dbReference type="EMBL" id="JAPCWZ010000003">
    <property type="protein sequence ID" value="KAK8874037.1"/>
    <property type="molecule type" value="Genomic_DNA"/>
</dbReference>
<keyword evidence="5" id="KW-0347">Helicase</keyword>
<feature type="region of interest" description="Disordered" evidence="10">
    <location>
        <begin position="98"/>
        <end position="123"/>
    </location>
</feature>